<sequence>MNLSRLILSLAFIFLAGIFFWALFVPKDDMSQRIYKTIQEQTQHSDLFFKQVAFEEISNGLKYWQLQAATGAVNKSTGLATLQDSTGTFFKLGKPVLLFSAPAALWDMKKKEIYLDKPTGYDVTLANRIQQLTKQAATNRTSLFSLPENFRAGASYWFQAKNLSWKLSDQQLLCSGGIVLNKGEVSGYADQLRSDVGLENIRLEGSPRLVMQRGQNAPITLEAESFLINSRQGLFTAQGNPVVSWLEARITAGQAIYHQADKRLTFKDHVTINYKDISASGDTADYYTLQQKIVLSGQAQAQQGDNHLTGNKIMVLLKENKISVLGKSRVIISEEELTP</sequence>
<dbReference type="GO" id="GO:0009279">
    <property type="term" value="C:cell outer membrane"/>
    <property type="evidence" value="ECO:0007669"/>
    <property type="project" value="TreeGrafter"/>
</dbReference>
<organism evidence="4 5">
    <name type="scientific">candidate division WOR-1 bacterium RIFOXYB2_FULL_48_7</name>
    <dbReference type="NCBI Taxonomy" id="1802583"/>
    <lineage>
        <taxon>Bacteria</taxon>
        <taxon>Bacillati</taxon>
        <taxon>Saganbacteria</taxon>
    </lineage>
</organism>
<dbReference type="Proteomes" id="UP000178951">
    <property type="component" value="Unassembled WGS sequence"/>
</dbReference>
<protein>
    <recommendedName>
        <fullName evidence="3">Organic solvent tolerance-like N-terminal domain-containing protein</fullName>
    </recommendedName>
</protein>
<dbReference type="InterPro" id="IPR005653">
    <property type="entry name" value="OstA-like_N"/>
</dbReference>
<proteinExistence type="predicted"/>
<dbReference type="AlphaFoldDB" id="A0A1F4TUH3"/>
<keyword evidence="2" id="KW-1133">Transmembrane helix</keyword>
<evidence type="ECO:0000313" key="5">
    <source>
        <dbReference type="Proteomes" id="UP000178951"/>
    </source>
</evidence>
<dbReference type="GO" id="GO:0017089">
    <property type="term" value="F:glycolipid transfer activity"/>
    <property type="evidence" value="ECO:0007669"/>
    <property type="project" value="TreeGrafter"/>
</dbReference>
<evidence type="ECO:0000256" key="1">
    <source>
        <dbReference type="ARBA" id="ARBA00022729"/>
    </source>
</evidence>
<name>A0A1F4TUH3_UNCSA</name>
<gene>
    <name evidence="4" type="ORF">A2311_01375</name>
</gene>
<keyword evidence="2" id="KW-0472">Membrane</keyword>
<dbReference type="InterPro" id="IPR052037">
    <property type="entry name" value="LPS_export_LptA"/>
</dbReference>
<dbReference type="PANTHER" id="PTHR36504:SF1">
    <property type="entry name" value="LIPOPOLYSACCHARIDE EXPORT SYSTEM PROTEIN LPTA"/>
    <property type="match status" value="1"/>
</dbReference>
<dbReference type="EMBL" id="MEUF01000016">
    <property type="protein sequence ID" value="OGC36297.1"/>
    <property type="molecule type" value="Genomic_DNA"/>
</dbReference>
<dbReference type="Gene3D" id="2.60.450.10">
    <property type="entry name" value="Lipopolysaccharide (LPS) transport protein A like domain"/>
    <property type="match status" value="1"/>
</dbReference>
<comment type="caution">
    <text evidence="4">The sequence shown here is derived from an EMBL/GenBank/DDBJ whole genome shotgun (WGS) entry which is preliminary data.</text>
</comment>
<dbReference type="GO" id="GO:0030288">
    <property type="term" value="C:outer membrane-bounded periplasmic space"/>
    <property type="evidence" value="ECO:0007669"/>
    <property type="project" value="TreeGrafter"/>
</dbReference>
<dbReference type="Pfam" id="PF03968">
    <property type="entry name" value="LptD_N"/>
    <property type="match status" value="1"/>
</dbReference>
<dbReference type="PANTHER" id="PTHR36504">
    <property type="entry name" value="LIPOPOLYSACCHARIDE EXPORT SYSTEM PROTEIN LPTA"/>
    <property type="match status" value="1"/>
</dbReference>
<evidence type="ECO:0000313" key="4">
    <source>
        <dbReference type="EMBL" id="OGC36297.1"/>
    </source>
</evidence>
<keyword evidence="2" id="KW-0812">Transmembrane</keyword>
<dbReference type="STRING" id="1802583.A2311_01375"/>
<accession>A0A1F4TUH3</accession>
<feature type="transmembrane region" description="Helical" evidence="2">
    <location>
        <begin position="6"/>
        <end position="26"/>
    </location>
</feature>
<dbReference type="GO" id="GO:0015920">
    <property type="term" value="P:lipopolysaccharide transport"/>
    <property type="evidence" value="ECO:0007669"/>
    <property type="project" value="TreeGrafter"/>
</dbReference>
<evidence type="ECO:0000259" key="3">
    <source>
        <dbReference type="Pfam" id="PF03968"/>
    </source>
</evidence>
<feature type="domain" description="Organic solvent tolerance-like N-terminal" evidence="3">
    <location>
        <begin position="222"/>
        <end position="320"/>
    </location>
</feature>
<evidence type="ECO:0000256" key="2">
    <source>
        <dbReference type="SAM" id="Phobius"/>
    </source>
</evidence>
<reference evidence="4 5" key="1">
    <citation type="journal article" date="2016" name="Nat. Commun.">
        <title>Thousands of microbial genomes shed light on interconnected biogeochemical processes in an aquifer system.</title>
        <authorList>
            <person name="Anantharaman K."/>
            <person name="Brown C.T."/>
            <person name="Hug L.A."/>
            <person name="Sharon I."/>
            <person name="Castelle C.J."/>
            <person name="Probst A.J."/>
            <person name="Thomas B.C."/>
            <person name="Singh A."/>
            <person name="Wilkins M.J."/>
            <person name="Karaoz U."/>
            <person name="Brodie E.L."/>
            <person name="Williams K.H."/>
            <person name="Hubbard S.S."/>
            <person name="Banfield J.F."/>
        </authorList>
    </citation>
    <scope>NUCLEOTIDE SEQUENCE [LARGE SCALE GENOMIC DNA]</scope>
</reference>
<keyword evidence="1" id="KW-0732">Signal</keyword>